<dbReference type="RefSeq" id="WP_062687427.1">
    <property type="nucleotide sequence ID" value="NZ_KQ758728.1"/>
</dbReference>
<dbReference type="InterPro" id="IPR054528">
    <property type="entry name" value="TcaA_5th"/>
</dbReference>
<keyword evidence="1" id="KW-0175">Coiled coil</keyword>
<evidence type="ECO:0000256" key="1">
    <source>
        <dbReference type="SAM" id="Coils"/>
    </source>
</evidence>
<reference evidence="5 6" key="1">
    <citation type="submission" date="2015-11" db="EMBL/GenBank/DDBJ databases">
        <title>Bacillus caseinolyticus sp nov.</title>
        <authorList>
            <person name="Dastager S.G."/>
            <person name="Mawlankar R."/>
        </authorList>
    </citation>
    <scope>NUCLEOTIDE SEQUENCE [LARGE SCALE GENOMIC DNA]</scope>
    <source>
        <strain evidence="5 6">SGD-V-76</strain>
    </source>
</reference>
<gene>
    <name evidence="5" type="ORF">AS180_20410</name>
</gene>
<feature type="transmembrane region" description="Helical" evidence="3">
    <location>
        <begin position="382"/>
        <end position="402"/>
    </location>
</feature>
<keyword evidence="3" id="KW-1133">Transmembrane helix</keyword>
<feature type="coiled-coil region" evidence="1">
    <location>
        <begin position="251"/>
        <end position="278"/>
    </location>
</feature>
<evidence type="ECO:0000259" key="4">
    <source>
        <dbReference type="Pfam" id="PF22819"/>
    </source>
</evidence>
<dbReference type="EMBL" id="LNQP01000114">
    <property type="protein sequence ID" value="KSU86121.1"/>
    <property type="molecule type" value="Genomic_DNA"/>
</dbReference>
<evidence type="ECO:0000256" key="2">
    <source>
        <dbReference type="SAM" id="MobiDB-lite"/>
    </source>
</evidence>
<comment type="caution">
    <text evidence="5">The sequence shown here is derived from an EMBL/GenBank/DDBJ whole genome shotgun (WGS) entry which is preliminary data.</text>
</comment>
<keyword evidence="6" id="KW-1185">Reference proteome</keyword>
<accession>A0A0V8JGR5</accession>
<evidence type="ECO:0000256" key="3">
    <source>
        <dbReference type="SAM" id="Phobius"/>
    </source>
</evidence>
<dbReference type="Proteomes" id="UP000053681">
    <property type="component" value="Unassembled WGS sequence"/>
</dbReference>
<keyword evidence="3" id="KW-0472">Membrane</keyword>
<feature type="region of interest" description="Disordered" evidence="2">
    <location>
        <begin position="414"/>
        <end position="436"/>
    </location>
</feature>
<feature type="compositionally biased region" description="Basic and acidic residues" evidence="2">
    <location>
        <begin position="417"/>
        <end position="436"/>
    </location>
</feature>
<name>A0A0V8JGR5_9BACI</name>
<feature type="domain" description="TcaA protein NTF2-like" evidence="4">
    <location>
        <begin position="439"/>
        <end position="553"/>
    </location>
</feature>
<evidence type="ECO:0000313" key="5">
    <source>
        <dbReference type="EMBL" id="KSU86121.1"/>
    </source>
</evidence>
<keyword evidence="3" id="KW-0812">Transmembrane</keyword>
<protein>
    <recommendedName>
        <fullName evidence="4">TcaA protein NTF2-like domain-containing protein</fullName>
    </recommendedName>
</protein>
<dbReference type="AlphaFoldDB" id="A0A0V8JGR5"/>
<evidence type="ECO:0000313" key="6">
    <source>
        <dbReference type="Proteomes" id="UP000053681"/>
    </source>
</evidence>
<organism evidence="5 6">
    <name type="scientific">Priestia veravalensis</name>
    <dbReference type="NCBI Taxonomy" id="1414648"/>
    <lineage>
        <taxon>Bacteria</taxon>
        <taxon>Bacillati</taxon>
        <taxon>Bacillota</taxon>
        <taxon>Bacilli</taxon>
        <taxon>Bacillales</taxon>
        <taxon>Bacillaceae</taxon>
        <taxon>Priestia</taxon>
    </lineage>
</organism>
<sequence length="563" mass="64820">MSTIKWNEAAYEMLQEWLSLYNEKEPLRSRHLRNVKDKLHQLTEQEFMMEVSKELHEVYKVVKTERKQYDMTNGEFLVTTLLSTDYPAFLEARSQNLRRVEKLKQLHTDILSLFETNINTSSDMTSLLNRFFDVMSAYGQTNKLANLEAKCAEYLPTFMDVDQKREGLKEDALTAQKQESELLEEWNQLRKKQYVTKQTATGFRTKQHEYNESIRRLTVANKQLEEIDLPGLKNSFANLETDMKAYAIEALRAIEKEINEMINDSERSQQQLQKQIERVTYVEEMDAHYKWLSSFMNASRTFFQGKEIEAFDQVADLYRSSAIAEFIEVAKEVQMLTGPERMSPVSLPSYFASLQVKEEKLSVPATADYPVLEKQQKTKRTFPFFVGAVLAIVLIFIVYMNFGRGVTDDNTAPAMTEKAEAKDKQSAENDPKPVKDVSETEIHNFVGSYKAAYFSSLNSGDFSGMAPYIDEDAQVYSDLEAYITSLAGKNVSFANDQLLVSKVEKTGEGKYSVYATEEYTFTDSYDASTKFVKNRIYRVELKGEDKLKIKSIETTKDVQTPVE</sequence>
<dbReference type="Pfam" id="PF22819">
    <property type="entry name" value="TcaA_5th"/>
    <property type="match status" value="1"/>
</dbReference>
<proteinExistence type="predicted"/>